<dbReference type="FunFam" id="1.10.238.10:FF:000001">
    <property type="entry name" value="Calmodulin 1"/>
    <property type="match status" value="1"/>
</dbReference>
<gene>
    <name evidence="5" type="ORF">OLUC0939_LOCUS6275</name>
</gene>
<dbReference type="PROSITE" id="PS50222">
    <property type="entry name" value="EF_HAND_2"/>
    <property type="match status" value="6"/>
</dbReference>
<keyword evidence="3" id="KW-0106">Calcium</keyword>
<dbReference type="FunFam" id="1.10.238.10:FF:000003">
    <property type="entry name" value="Calmodulin A"/>
    <property type="match status" value="1"/>
</dbReference>
<evidence type="ECO:0000313" key="5">
    <source>
        <dbReference type="EMBL" id="CAD8225535.1"/>
    </source>
</evidence>
<dbReference type="InterPro" id="IPR002048">
    <property type="entry name" value="EF_hand_dom"/>
</dbReference>
<evidence type="ECO:0000256" key="1">
    <source>
        <dbReference type="ARBA" id="ARBA00022723"/>
    </source>
</evidence>
<sequence>MYAQPDAGGLSKDDIRQAFREFDLDRNGYVGAAEIAHVLASMGEKVTDDEIDEMILMADTDGDGQISFEEFHRLMAQLSGAPVAPRAGGYGANVGRQGGQYGQPPNMALNRGGAPGPGGGYGYGNAPGVQYGNAYGGAPHQMGGAYGVGMGAGGAGMMGVGGGGAPMGGMDDVGVGGSGGIHDLESFRRSQGLGTDALKAIYKAFLESDKDGSGRVDVNEFVRMLRVDRTPFVERLFSMFDTDRTGLIDVKEFIVGMANVGGEARDNKIQFAFSVYDLDGSGYIDSSELRKIICATNMSTDKQIERKVEWLMRQCDTDGDGNISFEEFTTLSKKFPNIVFPAFNLAGSMAGMT</sequence>
<dbReference type="SUPFAM" id="SSF47473">
    <property type="entry name" value="EF-hand"/>
    <property type="match status" value="2"/>
</dbReference>
<feature type="domain" description="EF-hand" evidence="4">
    <location>
        <begin position="228"/>
        <end position="263"/>
    </location>
</feature>
<evidence type="ECO:0000256" key="2">
    <source>
        <dbReference type="ARBA" id="ARBA00022737"/>
    </source>
</evidence>
<dbReference type="EMBL" id="HBDX01007306">
    <property type="protein sequence ID" value="CAD8225535.1"/>
    <property type="molecule type" value="Transcribed_RNA"/>
</dbReference>
<feature type="domain" description="EF-hand" evidence="4">
    <location>
        <begin position="303"/>
        <end position="338"/>
    </location>
</feature>
<keyword evidence="1" id="KW-0479">Metal-binding</keyword>
<dbReference type="SMART" id="SM00054">
    <property type="entry name" value="EFh"/>
    <property type="match status" value="6"/>
</dbReference>
<evidence type="ECO:0000259" key="4">
    <source>
        <dbReference type="PROSITE" id="PS50222"/>
    </source>
</evidence>
<name>A0A7R9T5D7_9CHLO</name>
<feature type="domain" description="EF-hand" evidence="4">
    <location>
        <begin position="10"/>
        <end position="45"/>
    </location>
</feature>
<keyword evidence="2" id="KW-0677">Repeat</keyword>
<dbReference type="Gene3D" id="1.10.238.10">
    <property type="entry name" value="EF-hand"/>
    <property type="match status" value="2"/>
</dbReference>
<dbReference type="AlphaFoldDB" id="A0A7R9T5D7"/>
<organism evidence="5">
    <name type="scientific">Ostreococcus sp. 'lucimarinus'</name>
    <dbReference type="NCBI Taxonomy" id="242159"/>
    <lineage>
        <taxon>Eukaryota</taxon>
        <taxon>Viridiplantae</taxon>
        <taxon>Chlorophyta</taxon>
        <taxon>Mamiellophyceae</taxon>
        <taxon>Mamiellales</taxon>
        <taxon>Bathycoccaceae</taxon>
        <taxon>Ostreococcus</taxon>
    </lineage>
</organism>
<dbReference type="CDD" id="cd00051">
    <property type="entry name" value="EFh"/>
    <property type="match status" value="1"/>
</dbReference>
<dbReference type="PANTHER" id="PTHR45942">
    <property type="entry name" value="PROTEIN PHOSPATASE 3 REGULATORY SUBUNIT B ALPHA ISOFORM TYPE 1"/>
    <property type="match status" value="1"/>
</dbReference>
<dbReference type="InterPro" id="IPR011992">
    <property type="entry name" value="EF-hand-dom_pair"/>
</dbReference>
<dbReference type="InterPro" id="IPR018247">
    <property type="entry name" value="EF_Hand_1_Ca_BS"/>
</dbReference>
<protein>
    <recommendedName>
        <fullName evidence="4">EF-hand domain-containing protein</fullName>
    </recommendedName>
</protein>
<reference evidence="5" key="1">
    <citation type="submission" date="2021-01" db="EMBL/GenBank/DDBJ databases">
        <authorList>
            <person name="Corre E."/>
            <person name="Pelletier E."/>
            <person name="Niang G."/>
            <person name="Scheremetjew M."/>
            <person name="Finn R."/>
            <person name="Kale V."/>
            <person name="Holt S."/>
            <person name="Cochrane G."/>
            <person name="Meng A."/>
            <person name="Brown T."/>
            <person name="Cohen L."/>
        </authorList>
    </citation>
    <scope>NUCLEOTIDE SEQUENCE</scope>
    <source>
        <strain evidence="5">Clade-A-BCC118000</strain>
    </source>
</reference>
<feature type="domain" description="EF-hand" evidence="4">
    <location>
        <begin position="196"/>
        <end position="226"/>
    </location>
</feature>
<dbReference type="Pfam" id="PF13499">
    <property type="entry name" value="EF-hand_7"/>
    <property type="match status" value="3"/>
</dbReference>
<accession>A0A7R9T5D7</accession>
<dbReference type="PROSITE" id="PS00018">
    <property type="entry name" value="EF_HAND_1"/>
    <property type="match status" value="5"/>
</dbReference>
<feature type="domain" description="EF-hand" evidence="4">
    <location>
        <begin position="46"/>
        <end position="81"/>
    </location>
</feature>
<dbReference type="GO" id="GO:0005509">
    <property type="term" value="F:calcium ion binding"/>
    <property type="evidence" value="ECO:0007669"/>
    <property type="project" value="InterPro"/>
</dbReference>
<feature type="domain" description="EF-hand" evidence="4">
    <location>
        <begin position="264"/>
        <end position="299"/>
    </location>
</feature>
<proteinExistence type="predicted"/>
<evidence type="ECO:0000256" key="3">
    <source>
        <dbReference type="ARBA" id="ARBA00022837"/>
    </source>
</evidence>